<dbReference type="CDD" id="cd07103">
    <property type="entry name" value="ALDH_F5_SSADH_GabD"/>
    <property type="match status" value="1"/>
</dbReference>
<dbReference type="AlphaFoldDB" id="A0A0W8D7V7"/>
<dbReference type="Gene3D" id="3.10.200.10">
    <property type="entry name" value="Alpha carbonic anhydrase"/>
    <property type="match status" value="1"/>
</dbReference>
<dbReference type="SUPFAM" id="SSF53720">
    <property type="entry name" value="ALDH-like"/>
    <property type="match status" value="1"/>
</dbReference>
<proteinExistence type="inferred from homology"/>
<dbReference type="SUPFAM" id="SSF51069">
    <property type="entry name" value="Carbonic anhydrase"/>
    <property type="match status" value="1"/>
</dbReference>
<dbReference type="FunFam" id="3.40.309.10:FF:000004">
    <property type="entry name" value="Succinate-semialdehyde dehydrogenase I"/>
    <property type="match status" value="1"/>
</dbReference>
<comment type="pathway">
    <text evidence="1">Amino-acid degradation; 4-aminobutanoate degradation.</text>
</comment>
<dbReference type="InterPro" id="IPR016163">
    <property type="entry name" value="Ald_DH_C"/>
</dbReference>
<dbReference type="Gene3D" id="3.40.309.10">
    <property type="entry name" value="Aldehyde Dehydrogenase, Chain A, domain 2"/>
    <property type="match status" value="1"/>
</dbReference>
<dbReference type="EMBL" id="LNFP01000509">
    <property type="protein sequence ID" value="KUF92066.1"/>
    <property type="molecule type" value="Genomic_DNA"/>
</dbReference>
<protein>
    <recommendedName>
        <fullName evidence="7">Aldehyde dehydrogenase domain-containing protein</fullName>
    </recommendedName>
</protein>
<dbReference type="PANTHER" id="PTHR43353">
    <property type="entry name" value="SUCCINATE-SEMIALDEHYDE DEHYDROGENASE, MITOCHONDRIAL"/>
    <property type="match status" value="1"/>
</dbReference>
<feature type="signal peptide" evidence="6">
    <location>
        <begin position="1"/>
        <end position="20"/>
    </location>
</feature>
<reference evidence="8 9" key="1">
    <citation type="submission" date="2015-11" db="EMBL/GenBank/DDBJ databases">
        <title>Genomes and virulence difference between two physiological races of Phytophthora nicotianae.</title>
        <authorList>
            <person name="Liu H."/>
            <person name="Ma X."/>
            <person name="Yu H."/>
            <person name="Fang D."/>
            <person name="Li Y."/>
            <person name="Wang X."/>
            <person name="Wang W."/>
            <person name="Dong Y."/>
            <person name="Xiao B."/>
        </authorList>
    </citation>
    <scope>NUCLEOTIDE SEQUENCE [LARGE SCALE GENOMIC DNA]</scope>
    <source>
        <strain evidence="9">race 1</strain>
    </source>
</reference>
<evidence type="ECO:0000313" key="9">
    <source>
        <dbReference type="Proteomes" id="UP000054636"/>
    </source>
</evidence>
<dbReference type="PROSITE" id="PS00687">
    <property type="entry name" value="ALDEHYDE_DEHYDR_GLU"/>
    <property type="match status" value="1"/>
</dbReference>
<dbReference type="InterPro" id="IPR015590">
    <property type="entry name" value="Aldehyde_DH_dom"/>
</dbReference>
<feature type="chain" id="PRO_5006941359" description="Aldehyde dehydrogenase domain-containing protein" evidence="6">
    <location>
        <begin position="21"/>
        <end position="606"/>
    </location>
</feature>
<gene>
    <name evidence="8" type="ORF">AM588_10003486</name>
</gene>
<dbReference type="InterPro" id="IPR016161">
    <property type="entry name" value="Ald_DH/histidinol_DH"/>
</dbReference>
<dbReference type="GO" id="GO:0009450">
    <property type="term" value="P:gamma-aminobutyric acid catabolic process"/>
    <property type="evidence" value="ECO:0007669"/>
    <property type="project" value="TreeGrafter"/>
</dbReference>
<evidence type="ECO:0000256" key="6">
    <source>
        <dbReference type="SAM" id="SignalP"/>
    </source>
</evidence>
<dbReference type="GO" id="GO:0004777">
    <property type="term" value="F:succinate-semialdehyde dehydrogenase (NAD+) activity"/>
    <property type="evidence" value="ECO:0007669"/>
    <property type="project" value="TreeGrafter"/>
</dbReference>
<comment type="similarity">
    <text evidence="2 5">Belongs to the aldehyde dehydrogenase family.</text>
</comment>
<dbReference type="Gene3D" id="3.40.605.10">
    <property type="entry name" value="Aldehyde Dehydrogenase, Chain A, domain 1"/>
    <property type="match status" value="1"/>
</dbReference>
<dbReference type="InterPro" id="IPR036398">
    <property type="entry name" value="CA_dom_sf"/>
</dbReference>
<evidence type="ECO:0000256" key="1">
    <source>
        <dbReference type="ARBA" id="ARBA00005176"/>
    </source>
</evidence>
<evidence type="ECO:0000256" key="3">
    <source>
        <dbReference type="ARBA" id="ARBA00023002"/>
    </source>
</evidence>
<dbReference type="Pfam" id="PF00171">
    <property type="entry name" value="Aldedh"/>
    <property type="match status" value="1"/>
</dbReference>
<dbReference type="Proteomes" id="UP000054636">
    <property type="component" value="Unassembled WGS sequence"/>
</dbReference>
<evidence type="ECO:0000256" key="2">
    <source>
        <dbReference type="ARBA" id="ARBA00009986"/>
    </source>
</evidence>
<dbReference type="FunFam" id="3.40.605.10:FF:000007">
    <property type="entry name" value="NAD/NADP-dependent betaine aldehyde dehydrogenase"/>
    <property type="match status" value="1"/>
</dbReference>
<comment type="caution">
    <text evidence="8">The sequence shown here is derived from an EMBL/GenBank/DDBJ whole genome shotgun (WGS) entry which is preliminary data.</text>
</comment>
<evidence type="ECO:0000256" key="5">
    <source>
        <dbReference type="RuleBase" id="RU003345"/>
    </source>
</evidence>
<dbReference type="InterPro" id="IPR016162">
    <property type="entry name" value="Ald_DH_N"/>
</dbReference>
<organism evidence="8 9">
    <name type="scientific">Phytophthora nicotianae</name>
    <name type="common">Potato buckeye rot agent</name>
    <name type="synonym">Phytophthora parasitica</name>
    <dbReference type="NCBI Taxonomy" id="4792"/>
    <lineage>
        <taxon>Eukaryota</taxon>
        <taxon>Sar</taxon>
        <taxon>Stramenopiles</taxon>
        <taxon>Oomycota</taxon>
        <taxon>Peronosporomycetes</taxon>
        <taxon>Peronosporales</taxon>
        <taxon>Peronosporaceae</taxon>
        <taxon>Phytophthora</taxon>
    </lineage>
</organism>
<feature type="domain" description="Aldehyde dehydrogenase" evidence="7">
    <location>
        <begin position="138"/>
        <end position="600"/>
    </location>
</feature>
<dbReference type="InterPro" id="IPR029510">
    <property type="entry name" value="Ald_DH_CS_GLU"/>
</dbReference>
<evidence type="ECO:0000259" key="7">
    <source>
        <dbReference type="Pfam" id="PF00171"/>
    </source>
</evidence>
<dbReference type="InterPro" id="IPR050740">
    <property type="entry name" value="Aldehyde_DH_Superfamily"/>
</dbReference>
<dbReference type="PANTHER" id="PTHR43353:SF5">
    <property type="entry name" value="SUCCINATE-SEMIALDEHYDE DEHYDROGENASE, MITOCHONDRIAL"/>
    <property type="match status" value="1"/>
</dbReference>
<name>A0A0W8D7V7_PHYNI</name>
<evidence type="ECO:0000256" key="4">
    <source>
        <dbReference type="PROSITE-ProRule" id="PRU10007"/>
    </source>
</evidence>
<evidence type="ECO:0000313" key="8">
    <source>
        <dbReference type="EMBL" id="KUF92066.1"/>
    </source>
</evidence>
<keyword evidence="6" id="KW-0732">Signal</keyword>
<accession>A0A0W8D7V7</accession>
<keyword evidence="3 5" id="KW-0560">Oxidoreductase</keyword>
<sequence length="606" mass="64809">MKFSSLALLFAVVAVSSALAEDPEFTYKSDSDALSPSEWDEGYPMCGGSKQSPIDITASKLCTSHVPPPLAFTGSCPSYNMTEASDSYMAAVDGDFSFPNKLGQVQMSSNRDSSRHQLGQSLRNPDLVRSKGYVNGEWVEGRGGEYFAVVDPATDEELAQVAYMGKDEAHEAIAAAYVAQHRWKKVTPPSRAAVMKKWHAAIVENAEDLAIIASCESAKPLGEARAEVEFAAGLVDYYAHEIIRTSGYLVSPSDPDKKVLVMKEPIGVCAIISPWNFPYATVMRNLAPCVASGCAAVVKPSGKTPLSMLALAKLAEDAEVPAGVINVVTAPRGSHSGIGKELTENPDVHLVAFTGSTSAGKKLMGQASATVKHVVLELGGNAPFIVFEDADIEKALDGLIVAKFRYSGQTCVTSNRIFVQSSIYDKFTSKIVERVKELKIGLPLEHGVKLGPLIGPEAVEKVSALVEDAVTHGAKVLIGGKKNDLGKNFYDATVLTNVNEKMRIWNEENFGPIVPLFSFYSEEEAVRKANDTNSGLAAYFYTQNASRIFRVATELETGMVAVNAGVVSIVQAPFGGIKESGIGREGSPDGLEEYLESKMVCIGGLG</sequence>
<feature type="active site" evidence="4">
    <location>
        <position position="377"/>
    </location>
</feature>